<feature type="region of interest" description="Disordered" evidence="1">
    <location>
        <begin position="166"/>
        <end position="188"/>
    </location>
</feature>
<accession>A0A840SGP9</accession>
<evidence type="ECO:0000313" key="3">
    <source>
        <dbReference type="EMBL" id="MBB5219875.1"/>
    </source>
</evidence>
<keyword evidence="4" id="KW-1185">Reference proteome</keyword>
<gene>
    <name evidence="3" type="ORF">HNP77_002264</name>
</gene>
<comment type="caution">
    <text evidence="3">The sequence shown here is derived from an EMBL/GenBank/DDBJ whole genome shotgun (WGS) entry which is preliminary data.</text>
</comment>
<name>A0A840SGP9_9SPIR</name>
<dbReference type="RefSeq" id="WP_184653406.1">
    <property type="nucleotide sequence ID" value="NZ_JACHFR010000004.1"/>
</dbReference>
<evidence type="ECO:0000256" key="1">
    <source>
        <dbReference type="SAM" id="MobiDB-lite"/>
    </source>
</evidence>
<sequence>MKKTKVLLLAVAGVLMAGGAFSEAPSSNTKTVTGGLIEDGLVDSFDTGVEGKDTLFFGSYGMSDGTIRAGYGKRFSPKLWISLYDGWYMNAGTQTEETSKKDSISLDGVNTDYTDSSASAQVSGNSRVKNNLAFSTYLNNKIGGTFYWNIDSSNLQGYAATDPTGMIQDKSGTTTTKDSSENHEDGTTSLTEYSTLENKKSENTFGINFNGIQTKYLMGERKLYFKLNTFQFTKSSRFIDLAWNTKTTLNSSTIDSSEQPSYKGTYDYNTYTPYLEVETGFSFKKIWDCVTPQFTLTEGFQMSFRSNENTYTYSKNTANTALLNTRQTTSFKMDQGDYSNWKNTLTPRLDFDFDLGENITLKTRAQAGISLSNTFTGADKYTTITTTRTKDLTNGDTTVTKKTTTSGAASETEIFTTTVSPEFDLGLVYRVIPGKFNINIGVSASSGSLEWKKTVKTNSNIPETSVTTFTNTAGETTVTGRSYTAKNGDGAGKDDAEEEKQTNSFSAATPDATARFGFTWFLGEKAQLDSYMIYGTSAGTTNPTWAMNIMFAVKI</sequence>
<evidence type="ECO:0000313" key="4">
    <source>
        <dbReference type="Proteomes" id="UP000578697"/>
    </source>
</evidence>
<feature type="signal peptide" evidence="2">
    <location>
        <begin position="1"/>
        <end position="22"/>
    </location>
</feature>
<dbReference type="Proteomes" id="UP000578697">
    <property type="component" value="Unassembled WGS sequence"/>
</dbReference>
<organism evidence="3 4">
    <name type="scientific">Treponema rectale</name>
    <dbReference type="NCBI Taxonomy" id="744512"/>
    <lineage>
        <taxon>Bacteria</taxon>
        <taxon>Pseudomonadati</taxon>
        <taxon>Spirochaetota</taxon>
        <taxon>Spirochaetia</taxon>
        <taxon>Spirochaetales</taxon>
        <taxon>Treponemataceae</taxon>
        <taxon>Treponema</taxon>
    </lineage>
</organism>
<feature type="region of interest" description="Disordered" evidence="1">
    <location>
        <begin position="480"/>
        <end position="506"/>
    </location>
</feature>
<keyword evidence="2" id="KW-0732">Signal</keyword>
<feature type="chain" id="PRO_5032835268" evidence="2">
    <location>
        <begin position="23"/>
        <end position="555"/>
    </location>
</feature>
<proteinExistence type="predicted"/>
<dbReference type="EMBL" id="JACHFR010000004">
    <property type="protein sequence ID" value="MBB5219875.1"/>
    <property type="molecule type" value="Genomic_DNA"/>
</dbReference>
<dbReference type="AlphaFoldDB" id="A0A840SGP9"/>
<reference evidence="3 4" key="1">
    <citation type="submission" date="2020-08" db="EMBL/GenBank/DDBJ databases">
        <title>Genomic Encyclopedia of Type Strains, Phase IV (KMG-IV): sequencing the most valuable type-strain genomes for metagenomic binning, comparative biology and taxonomic classification.</title>
        <authorList>
            <person name="Goeker M."/>
        </authorList>
    </citation>
    <scope>NUCLEOTIDE SEQUENCE [LARGE SCALE GENOMIC DNA]</scope>
    <source>
        <strain evidence="3 4">DSM 103679</strain>
    </source>
</reference>
<protein>
    <submittedName>
        <fullName evidence="3">Uncharacterized protein</fullName>
    </submittedName>
</protein>
<evidence type="ECO:0000256" key="2">
    <source>
        <dbReference type="SAM" id="SignalP"/>
    </source>
</evidence>